<dbReference type="GO" id="GO:0005789">
    <property type="term" value="C:endoplasmic reticulum membrane"/>
    <property type="evidence" value="ECO:0007669"/>
    <property type="project" value="UniProtKB-SubCell"/>
</dbReference>
<dbReference type="Pfam" id="PF09320">
    <property type="entry name" value="DUF1977"/>
    <property type="match status" value="1"/>
</dbReference>
<feature type="region of interest" description="Disordered" evidence="6">
    <location>
        <begin position="49"/>
        <end position="118"/>
    </location>
</feature>
<organism evidence="8">
    <name type="scientific">Chaetoceros debilis</name>
    <dbReference type="NCBI Taxonomy" id="122233"/>
    <lineage>
        <taxon>Eukaryota</taxon>
        <taxon>Sar</taxon>
        <taxon>Stramenopiles</taxon>
        <taxon>Ochrophyta</taxon>
        <taxon>Bacillariophyta</taxon>
        <taxon>Coscinodiscophyceae</taxon>
        <taxon>Chaetocerotophycidae</taxon>
        <taxon>Chaetocerotales</taxon>
        <taxon>Chaetocerotaceae</taxon>
        <taxon>Chaetoceros</taxon>
    </lineage>
</organism>
<dbReference type="InterPro" id="IPR018253">
    <property type="entry name" value="DnaJ_domain_CS"/>
</dbReference>
<dbReference type="SMART" id="SM00271">
    <property type="entry name" value="DnaJ"/>
    <property type="match status" value="1"/>
</dbReference>
<dbReference type="InterPro" id="IPR051100">
    <property type="entry name" value="DnaJ_subfamily_B/C"/>
</dbReference>
<comment type="subcellular location">
    <subcellularLocation>
        <location evidence="1">Endoplasmic reticulum membrane</location>
        <topology evidence="1">Single-pass membrane protein</topology>
    </subcellularLocation>
</comment>
<evidence type="ECO:0000256" key="3">
    <source>
        <dbReference type="ARBA" id="ARBA00022824"/>
    </source>
</evidence>
<evidence type="ECO:0000256" key="2">
    <source>
        <dbReference type="ARBA" id="ARBA00022692"/>
    </source>
</evidence>
<feature type="domain" description="J" evidence="7">
    <location>
        <begin position="138"/>
        <end position="202"/>
    </location>
</feature>
<dbReference type="GO" id="GO:0071218">
    <property type="term" value="P:cellular response to misfolded protein"/>
    <property type="evidence" value="ECO:0007669"/>
    <property type="project" value="TreeGrafter"/>
</dbReference>
<feature type="compositionally biased region" description="Low complexity" evidence="6">
    <location>
        <begin position="59"/>
        <end position="111"/>
    </location>
</feature>
<dbReference type="AlphaFoldDB" id="A0A7S3V9X9"/>
<keyword evidence="4" id="KW-1133">Transmembrane helix</keyword>
<dbReference type="CDD" id="cd06257">
    <property type="entry name" value="DnaJ"/>
    <property type="match status" value="1"/>
</dbReference>
<evidence type="ECO:0000256" key="5">
    <source>
        <dbReference type="ARBA" id="ARBA00023136"/>
    </source>
</evidence>
<name>A0A7S3V9X9_9STRA</name>
<evidence type="ECO:0000256" key="1">
    <source>
        <dbReference type="ARBA" id="ARBA00004389"/>
    </source>
</evidence>
<dbReference type="EMBL" id="HBIO01014289">
    <property type="protein sequence ID" value="CAE0466203.1"/>
    <property type="molecule type" value="Transcribed_RNA"/>
</dbReference>
<keyword evidence="5" id="KW-0472">Membrane</keyword>
<dbReference type="SUPFAM" id="SSF46565">
    <property type="entry name" value="Chaperone J-domain"/>
    <property type="match status" value="1"/>
</dbReference>
<dbReference type="PROSITE" id="PS50076">
    <property type="entry name" value="DNAJ_2"/>
    <property type="match status" value="1"/>
</dbReference>
<dbReference type="Gene3D" id="1.10.287.110">
    <property type="entry name" value="DnaJ domain"/>
    <property type="match status" value="1"/>
</dbReference>
<keyword evidence="3" id="KW-0256">Endoplasmic reticulum</keyword>
<sequence length="432" mass="47316">MSEVNKEQAERCRDIGAEALRSGEISKAIKFLIKSQQLHPLPGVSALLRQAQKRMTADASATGTNSSSGSQSSSTPRPSTYTSPQPAATATPTQAPSRSQSTASSTSTKTGTDGRAYTDAQVKMVEQILRAKEGGRGAHYRVLGVEKNADENALKKAYRKLALKLHPDKNSAPKADDAFKALGLAYATLSDSQKRAIYDRFGEEDPDNRGGGGGGGGHRGRGAHFNGQEVNPEDIFNMFFGGGMPGGHMNMGGMPGGFRVYSNGFGGARRGGAMPGQQQQRQQEQQGGLGALFQLLPILLLFAMSFFNLPGETASNQTGNSQYFSLTHAPPFKNPLKTKITTVKEIPFFVTDKFMRTYATNRYQLTRVEQMVEQSYKNYLMGECKNQKSYKQTMTREARNKKGMNEAERQRLFRKAQEFELSRCVELNELFG</sequence>
<dbReference type="PROSITE" id="PS00636">
    <property type="entry name" value="DNAJ_1"/>
    <property type="match status" value="1"/>
</dbReference>
<dbReference type="Pfam" id="PF00226">
    <property type="entry name" value="DnaJ"/>
    <property type="match status" value="1"/>
</dbReference>
<proteinExistence type="predicted"/>
<accession>A0A7S3V9X9</accession>
<evidence type="ECO:0000256" key="6">
    <source>
        <dbReference type="SAM" id="MobiDB-lite"/>
    </source>
</evidence>
<dbReference type="GO" id="GO:0030544">
    <property type="term" value="F:Hsp70 protein binding"/>
    <property type="evidence" value="ECO:0007669"/>
    <property type="project" value="TreeGrafter"/>
</dbReference>
<evidence type="ECO:0000256" key="4">
    <source>
        <dbReference type="ARBA" id="ARBA00022989"/>
    </source>
</evidence>
<dbReference type="PRINTS" id="PR00625">
    <property type="entry name" value="JDOMAIN"/>
</dbReference>
<protein>
    <recommendedName>
        <fullName evidence="7">J domain-containing protein</fullName>
    </recommendedName>
</protein>
<dbReference type="InterPro" id="IPR015399">
    <property type="entry name" value="DUF1977_DnaJ-like"/>
</dbReference>
<gene>
    <name evidence="8" type="ORF">CDEB00056_LOCUS11055</name>
</gene>
<evidence type="ECO:0000313" key="8">
    <source>
        <dbReference type="EMBL" id="CAE0466203.1"/>
    </source>
</evidence>
<feature type="region of interest" description="Disordered" evidence="6">
    <location>
        <begin position="200"/>
        <end position="228"/>
    </location>
</feature>
<dbReference type="PANTHER" id="PTHR43908">
    <property type="entry name" value="AT29763P-RELATED"/>
    <property type="match status" value="1"/>
</dbReference>
<dbReference type="InterPro" id="IPR001623">
    <property type="entry name" value="DnaJ_domain"/>
</dbReference>
<evidence type="ECO:0000259" key="7">
    <source>
        <dbReference type="PROSITE" id="PS50076"/>
    </source>
</evidence>
<reference evidence="8" key="1">
    <citation type="submission" date="2021-01" db="EMBL/GenBank/DDBJ databases">
        <authorList>
            <person name="Corre E."/>
            <person name="Pelletier E."/>
            <person name="Niang G."/>
            <person name="Scheremetjew M."/>
            <person name="Finn R."/>
            <person name="Kale V."/>
            <person name="Holt S."/>
            <person name="Cochrane G."/>
            <person name="Meng A."/>
            <person name="Brown T."/>
            <person name="Cohen L."/>
        </authorList>
    </citation>
    <scope>NUCLEOTIDE SEQUENCE</scope>
    <source>
        <strain evidence="8">MM31A-1</strain>
    </source>
</reference>
<dbReference type="PANTHER" id="PTHR43908:SF3">
    <property type="entry name" value="AT29763P-RELATED"/>
    <property type="match status" value="1"/>
</dbReference>
<keyword evidence="2" id="KW-0812">Transmembrane</keyword>
<dbReference type="InterPro" id="IPR036869">
    <property type="entry name" value="J_dom_sf"/>
</dbReference>